<evidence type="ECO:0000313" key="2">
    <source>
        <dbReference type="EMBL" id="TYP68919.1"/>
    </source>
</evidence>
<evidence type="ECO:0000313" key="3">
    <source>
        <dbReference type="Proteomes" id="UP000323257"/>
    </source>
</evidence>
<comment type="caution">
    <text evidence="2">The sequence shown here is derived from an EMBL/GenBank/DDBJ whole genome shotgun (WGS) entry which is preliminary data.</text>
</comment>
<organism evidence="2 3">
    <name type="scientific">Paenibacillus methanolicus</name>
    <dbReference type="NCBI Taxonomy" id="582686"/>
    <lineage>
        <taxon>Bacteria</taxon>
        <taxon>Bacillati</taxon>
        <taxon>Bacillota</taxon>
        <taxon>Bacilli</taxon>
        <taxon>Bacillales</taxon>
        <taxon>Paenibacillaceae</taxon>
        <taxon>Paenibacillus</taxon>
    </lineage>
</organism>
<protein>
    <submittedName>
        <fullName evidence="2">Uncharacterized protein</fullName>
    </submittedName>
</protein>
<keyword evidence="3" id="KW-1185">Reference proteome</keyword>
<dbReference type="AlphaFoldDB" id="A0A5S5BP60"/>
<dbReference type="Proteomes" id="UP000323257">
    <property type="component" value="Unassembled WGS sequence"/>
</dbReference>
<feature type="region of interest" description="Disordered" evidence="1">
    <location>
        <begin position="1"/>
        <end position="20"/>
    </location>
</feature>
<accession>A0A5S5BP60</accession>
<sequence length="77" mass="8761">MRQHTLGAEVMPMPQPSQQKKSFQIRYHTVEGDLEGALIEMLQEKVKSALSLHDPIIYNDIKPLIRNYLKVGNVDGT</sequence>
<dbReference type="EMBL" id="VNHS01000017">
    <property type="protein sequence ID" value="TYP68919.1"/>
    <property type="molecule type" value="Genomic_DNA"/>
</dbReference>
<gene>
    <name evidence="2" type="ORF">BCM02_11737</name>
</gene>
<evidence type="ECO:0000256" key="1">
    <source>
        <dbReference type="SAM" id="MobiDB-lite"/>
    </source>
</evidence>
<reference evidence="2 3" key="1">
    <citation type="submission" date="2019-07" db="EMBL/GenBank/DDBJ databases">
        <title>Genomic Encyclopedia of Type Strains, Phase III (KMG-III): the genomes of soil and plant-associated and newly described type strains.</title>
        <authorList>
            <person name="Whitman W."/>
        </authorList>
    </citation>
    <scope>NUCLEOTIDE SEQUENCE [LARGE SCALE GENOMIC DNA]</scope>
    <source>
        <strain evidence="2 3">BL24</strain>
    </source>
</reference>
<proteinExistence type="predicted"/>
<name>A0A5S5BP60_9BACL</name>